<comment type="similarity">
    <text evidence="5">Belongs to the class-II pyridoxal-phosphate-dependent aminotransferase family. MalY/PatB cystathionine beta-lyase subfamily.</text>
</comment>
<dbReference type="Pfam" id="PF00155">
    <property type="entry name" value="Aminotran_1_2"/>
    <property type="match status" value="1"/>
</dbReference>
<dbReference type="Proteomes" id="UP001158045">
    <property type="component" value="Unassembled WGS sequence"/>
</dbReference>
<evidence type="ECO:0000313" key="7">
    <source>
        <dbReference type="EMBL" id="MDH8678130.1"/>
    </source>
</evidence>
<dbReference type="InterPro" id="IPR004839">
    <property type="entry name" value="Aminotransferase_I/II_large"/>
</dbReference>
<dbReference type="InterPro" id="IPR027619">
    <property type="entry name" value="C-S_lyase_PatB-like"/>
</dbReference>
<evidence type="ECO:0000259" key="6">
    <source>
        <dbReference type="Pfam" id="PF00155"/>
    </source>
</evidence>
<organism evidence="7 8">
    <name type="scientific">Fusibacter bizertensis</name>
    <dbReference type="NCBI Taxonomy" id="1488331"/>
    <lineage>
        <taxon>Bacteria</taxon>
        <taxon>Bacillati</taxon>
        <taxon>Bacillota</taxon>
        <taxon>Clostridia</taxon>
        <taxon>Eubacteriales</taxon>
        <taxon>Eubacteriales Family XII. Incertae Sedis</taxon>
        <taxon>Fusibacter</taxon>
    </lineage>
</organism>
<name>A0ABT6NCN0_9FIRM</name>
<evidence type="ECO:0000256" key="5">
    <source>
        <dbReference type="ARBA" id="ARBA00037974"/>
    </source>
</evidence>
<evidence type="ECO:0000313" key="8">
    <source>
        <dbReference type="Proteomes" id="UP001158045"/>
    </source>
</evidence>
<dbReference type="InterPro" id="IPR051798">
    <property type="entry name" value="Class-II_PLP-Dep_Aminotrans"/>
</dbReference>
<dbReference type="Gene3D" id="3.90.1150.10">
    <property type="entry name" value="Aspartate Aminotransferase, domain 1"/>
    <property type="match status" value="1"/>
</dbReference>
<accession>A0ABT6NCN0</accession>
<dbReference type="PANTHER" id="PTHR43525">
    <property type="entry name" value="PROTEIN MALY"/>
    <property type="match status" value="1"/>
</dbReference>
<reference evidence="7 8" key="1">
    <citation type="submission" date="2023-04" db="EMBL/GenBank/DDBJ databases">
        <title>Fusibacter bizertensis strain WBS, isolated from littoral bottom sediments of the Arctic seas - biochemical and genomic analysis.</title>
        <authorList>
            <person name="Brioukhanov A.L."/>
        </authorList>
    </citation>
    <scope>NUCLEOTIDE SEQUENCE [LARGE SCALE GENOMIC DNA]</scope>
    <source>
        <strain evidence="7 8">WBS</strain>
    </source>
</reference>
<dbReference type="InterPro" id="IPR015422">
    <property type="entry name" value="PyrdxlP-dep_Trfase_small"/>
</dbReference>
<dbReference type="RefSeq" id="WP_281093957.1">
    <property type="nucleotide sequence ID" value="NZ_JARYZI010000004.1"/>
</dbReference>
<dbReference type="SUPFAM" id="SSF53383">
    <property type="entry name" value="PLP-dependent transferases"/>
    <property type="match status" value="1"/>
</dbReference>
<feature type="domain" description="Aminotransferase class I/classII large" evidence="6">
    <location>
        <begin position="40"/>
        <end position="386"/>
    </location>
</feature>
<dbReference type="InterPro" id="IPR015424">
    <property type="entry name" value="PyrdxlP-dep_Trfase"/>
</dbReference>
<protein>
    <recommendedName>
        <fullName evidence="2">cysteine-S-conjugate beta-lyase</fullName>
        <ecNumber evidence="2">4.4.1.13</ecNumber>
    </recommendedName>
</protein>
<evidence type="ECO:0000256" key="4">
    <source>
        <dbReference type="ARBA" id="ARBA00023239"/>
    </source>
</evidence>
<dbReference type="InterPro" id="IPR015421">
    <property type="entry name" value="PyrdxlP-dep_Trfase_major"/>
</dbReference>
<comment type="caution">
    <text evidence="7">The sequence shown here is derived from an EMBL/GenBank/DDBJ whole genome shotgun (WGS) entry which is preliminary data.</text>
</comment>
<sequence length="394" mass="45166">MQTNFDEIINRKNTNSIKYEPGVLKEMFGSEDLLPMWVADMDFKCPDVIVNAILERATHGIYGYSDMDDAFYDVFIDWNMRRNQWKIERDWICYSPGIVPAVNYIVQAFCHTGDKVIIQNPVYYPFSQAILNNGAQVIYNPLVKIENQYKMDFDHLEEIVKDSRVKLFILCNPHNPIGRVWSEEDLLRLGEICIAHDVIVVSDEIHSDLILKGHKHIPFASLSENFAEHSITCMSPSKTFNIAGLQISNIVIPNANIRATFQTILENNAIRHPNIFGIVAQKAAYGEGEQWLEEVLEYIEGNMDYIDAFVKARLPEIKFQKPEATYLAWLDFSGLGMDQLSLEKWMHHEVKLALDEGYIFGEGGEGFERINVACPRSVVVEALERIEKAVALRR</sequence>
<dbReference type="EC" id="4.4.1.13" evidence="2"/>
<evidence type="ECO:0000256" key="1">
    <source>
        <dbReference type="ARBA" id="ARBA00001933"/>
    </source>
</evidence>
<dbReference type="Gene3D" id="3.40.640.10">
    <property type="entry name" value="Type I PLP-dependent aspartate aminotransferase-like (Major domain)"/>
    <property type="match status" value="1"/>
</dbReference>
<dbReference type="EMBL" id="JARYZI010000004">
    <property type="protein sequence ID" value="MDH8678130.1"/>
    <property type="molecule type" value="Genomic_DNA"/>
</dbReference>
<proteinExistence type="inferred from homology"/>
<evidence type="ECO:0000256" key="3">
    <source>
        <dbReference type="ARBA" id="ARBA00022898"/>
    </source>
</evidence>
<dbReference type="CDD" id="cd00609">
    <property type="entry name" value="AAT_like"/>
    <property type="match status" value="1"/>
</dbReference>
<gene>
    <name evidence="7" type="ORF">QE109_08220</name>
</gene>
<keyword evidence="3" id="KW-0663">Pyridoxal phosphate</keyword>
<evidence type="ECO:0000256" key="2">
    <source>
        <dbReference type="ARBA" id="ARBA00012224"/>
    </source>
</evidence>
<keyword evidence="8" id="KW-1185">Reference proteome</keyword>
<comment type="cofactor">
    <cofactor evidence="1">
        <name>pyridoxal 5'-phosphate</name>
        <dbReference type="ChEBI" id="CHEBI:597326"/>
    </cofactor>
</comment>
<keyword evidence="4 7" id="KW-0456">Lyase</keyword>
<dbReference type="GO" id="GO:0047804">
    <property type="term" value="F:cysteine-S-conjugate beta-lyase activity"/>
    <property type="evidence" value="ECO:0007669"/>
    <property type="project" value="UniProtKB-EC"/>
</dbReference>
<dbReference type="PANTHER" id="PTHR43525:SF1">
    <property type="entry name" value="PROTEIN MALY"/>
    <property type="match status" value="1"/>
</dbReference>
<dbReference type="NCBIfam" id="TIGR04350">
    <property type="entry name" value="C_S_lyase_PatB"/>
    <property type="match status" value="1"/>
</dbReference>